<dbReference type="Gene3D" id="2.170.280.10">
    <property type="entry name" value="f41 fragment of flagellin, middle domain"/>
    <property type="match status" value="1"/>
</dbReference>
<keyword evidence="2 4" id="KW-0964">Secreted</keyword>
<accession>A0ABU9TJS5</accession>
<dbReference type="SUPFAM" id="SSF64518">
    <property type="entry name" value="Phase 1 flagellin"/>
    <property type="match status" value="1"/>
</dbReference>
<evidence type="ECO:0000256" key="1">
    <source>
        <dbReference type="ARBA" id="ARBA00005709"/>
    </source>
</evidence>
<protein>
    <recommendedName>
        <fullName evidence="4">Flagellin</fullName>
    </recommendedName>
</protein>
<dbReference type="InterPro" id="IPR046358">
    <property type="entry name" value="Flagellin_C"/>
</dbReference>
<dbReference type="Gene3D" id="2.30.220.10">
    <property type="entry name" value="f41 fragment of flagellin, C-terminal domain"/>
    <property type="match status" value="1"/>
</dbReference>
<keyword evidence="7" id="KW-0969">Cilium</keyword>
<dbReference type="Gene3D" id="6.10.280.190">
    <property type="match status" value="1"/>
</dbReference>
<comment type="caution">
    <text evidence="7">The sequence shown here is derived from an EMBL/GenBank/DDBJ whole genome shotgun (WGS) entry which is preliminary data.</text>
</comment>
<dbReference type="PANTHER" id="PTHR42792:SF2">
    <property type="entry name" value="FLAGELLIN"/>
    <property type="match status" value="1"/>
</dbReference>
<evidence type="ECO:0000259" key="5">
    <source>
        <dbReference type="Pfam" id="PF00669"/>
    </source>
</evidence>
<evidence type="ECO:0000256" key="4">
    <source>
        <dbReference type="RuleBase" id="RU362073"/>
    </source>
</evidence>
<sequence>MALTVNTNVSSLNAQRNLTKSGEGLATSMERLSSGMRINSAKDDAAGLQISNRLTSQINGLAVAQRNANDGISMAQTAEGAMNESTNILQRMRELALQSANGSNSDTDRAALQKEVSALQTELTRIAETTSFGGQQLLDGTYGTKLFQVGANANETISMSLSSVRANEIGANQVNISSAAAAGFGQVAAAASSASAPADNGVAATSSIYTITGKSGVAETVTITANSTAKEAAELINVKSGETGVTANAKTQVSISGDLGSGSVSFKLNDQVISSNASYSDIASAVNDKSNAHGVTATLADDGTLVLTDTDGDDIRVDDYVNSDAAKTATVAGIDYEGSVSTVTNTLTSGAAGDSSTISGALKLSSTETFSITSNNASIAPAIGTQASELEDVNSIDISTQDDSQLAIDVIDSAIAMIDDQRADLGAIQNRFSHTISNLANISENVSASRSRIQDTDFATETAQMTKNQILQQAGTSILSQANQIPQAAISLLGG</sequence>
<gene>
    <name evidence="7" type="ORF">WNY57_16135</name>
</gene>
<comment type="subcellular location">
    <subcellularLocation>
        <location evidence="4">Secreted</location>
    </subcellularLocation>
    <subcellularLocation>
        <location evidence="4">Bacterial flagellum</location>
    </subcellularLocation>
</comment>
<dbReference type="Gene3D" id="1.20.1330.10">
    <property type="entry name" value="f41 fragment of flagellin, N-terminal domain"/>
    <property type="match status" value="1"/>
</dbReference>
<feature type="domain" description="Flagellin C-terminal" evidence="6">
    <location>
        <begin position="408"/>
        <end position="493"/>
    </location>
</feature>
<dbReference type="PANTHER" id="PTHR42792">
    <property type="entry name" value="FLAGELLIN"/>
    <property type="match status" value="1"/>
</dbReference>
<evidence type="ECO:0000313" key="7">
    <source>
        <dbReference type="EMBL" id="MEM5533969.1"/>
    </source>
</evidence>
<name>A0ABU9TJS5_9GAMM</name>
<evidence type="ECO:0000256" key="2">
    <source>
        <dbReference type="ARBA" id="ARBA00022525"/>
    </source>
</evidence>
<dbReference type="InterPro" id="IPR042187">
    <property type="entry name" value="Flagellin_C_sub2"/>
</dbReference>
<dbReference type="InterPro" id="IPR001029">
    <property type="entry name" value="Flagellin_N"/>
</dbReference>
<dbReference type="EMBL" id="JBBMQX010000014">
    <property type="protein sequence ID" value="MEM5533969.1"/>
    <property type="molecule type" value="Genomic_DNA"/>
</dbReference>
<evidence type="ECO:0000313" key="8">
    <source>
        <dbReference type="Proteomes" id="UP001457661"/>
    </source>
</evidence>
<dbReference type="Pfam" id="PF00669">
    <property type="entry name" value="Flagellin_N"/>
    <property type="match status" value="1"/>
</dbReference>
<dbReference type="RefSeq" id="WP_197116666.1">
    <property type="nucleotide sequence ID" value="NZ_JBBMQX010000014.1"/>
</dbReference>
<evidence type="ECO:0000256" key="3">
    <source>
        <dbReference type="ARBA" id="ARBA00023143"/>
    </source>
</evidence>
<dbReference type="InterPro" id="IPR001492">
    <property type="entry name" value="Flagellin"/>
</dbReference>
<organism evidence="7 8">
    <name type="scientific">Pseudoalteromonas arctica</name>
    <dbReference type="NCBI Taxonomy" id="394751"/>
    <lineage>
        <taxon>Bacteria</taxon>
        <taxon>Pseudomonadati</taxon>
        <taxon>Pseudomonadota</taxon>
        <taxon>Gammaproteobacteria</taxon>
        <taxon>Alteromonadales</taxon>
        <taxon>Pseudoalteromonadaceae</taxon>
        <taxon>Pseudoalteromonas</taxon>
    </lineage>
</organism>
<keyword evidence="3 4" id="KW-0975">Bacterial flagellum</keyword>
<proteinExistence type="inferred from homology"/>
<comment type="similarity">
    <text evidence="1 4">Belongs to the bacterial flagellin family.</text>
</comment>
<keyword evidence="7" id="KW-0966">Cell projection</keyword>
<dbReference type="Proteomes" id="UP001457661">
    <property type="component" value="Unassembled WGS sequence"/>
</dbReference>
<reference evidence="7 8" key="1">
    <citation type="submission" date="2024-03" db="EMBL/GenBank/DDBJ databases">
        <title>Community enrichment and isolation of bacterial strains for fucoidan degradation.</title>
        <authorList>
            <person name="Sichert A."/>
        </authorList>
    </citation>
    <scope>NUCLEOTIDE SEQUENCE [LARGE SCALE GENOMIC DNA]</scope>
    <source>
        <strain evidence="7 8">AS26</strain>
    </source>
</reference>
<dbReference type="PRINTS" id="PR00207">
    <property type="entry name" value="FLAGELLIN"/>
</dbReference>
<evidence type="ECO:0000259" key="6">
    <source>
        <dbReference type="Pfam" id="PF00700"/>
    </source>
</evidence>
<keyword evidence="8" id="KW-1185">Reference proteome</keyword>
<dbReference type="Gene3D" id="6.10.10.10">
    <property type="entry name" value="Flagellar export chaperone, C-terminal domain"/>
    <property type="match status" value="1"/>
</dbReference>
<keyword evidence="7" id="KW-0282">Flagellum</keyword>
<feature type="domain" description="Flagellin N-terminal" evidence="5">
    <location>
        <begin position="5"/>
        <end position="141"/>
    </location>
</feature>
<comment type="function">
    <text evidence="4">Flagellin is the subunit protein which polymerizes to form the filaments of bacterial flagella.</text>
</comment>
<dbReference type="Pfam" id="PF00700">
    <property type="entry name" value="Flagellin_C"/>
    <property type="match status" value="1"/>
</dbReference>